<feature type="region of interest" description="Disordered" evidence="6">
    <location>
        <begin position="139"/>
        <end position="166"/>
    </location>
</feature>
<dbReference type="Gene3D" id="1.20.1050.130">
    <property type="match status" value="1"/>
</dbReference>
<dbReference type="SUPFAM" id="SSF47616">
    <property type="entry name" value="GST C-terminal domain-like"/>
    <property type="match status" value="1"/>
</dbReference>
<evidence type="ECO:0000313" key="10">
    <source>
        <dbReference type="RefSeq" id="XP_005095846.1"/>
    </source>
</evidence>
<evidence type="ECO:0000256" key="1">
    <source>
        <dbReference type="ARBA" id="ARBA00004123"/>
    </source>
</evidence>
<proteinExistence type="predicted"/>
<evidence type="ECO:0000256" key="6">
    <source>
        <dbReference type="SAM" id="MobiDB-lite"/>
    </source>
</evidence>
<reference evidence="9 10" key="1">
    <citation type="submission" date="2025-05" db="UniProtKB">
        <authorList>
            <consortium name="RefSeq"/>
        </authorList>
    </citation>
    <scope>IDENTIFICATION</scope>
</reference>
<dbReference type="RefSeq" id="XP_012936525.1">
    <property type="nucleotide sequence ID" value="XM_013081071.1"/>
</dbReference>
<feature type="domain" description="AIMP2 thioredoxin-like" evidence="7">
    <location>
        <begin position="313"/>
        <end position="402"/>
    </location>
</feature>
<keyword evidence="8" id="KW-1185">Reference proteome</keyword>
<feature type="region of interest" description="Disordered" evidence="6">
    <location>
        <begin position="206"/>
        <end position="250"/>
    </location>
</feature>
<keyword evidence="4" id="KW-0648">Protein biosynthesis</keyword>
<dbReference type="InterPro" id="IPR036282">
    <property type="entry name" value="Glutathione-S-Trfase_C_sf"/>
</dbReference>
<dbReference type="Pfam" id="PF13410">
    <property type="entry name" value="GST_C_2"/>
    <property type="match status" value="1"/>
</dbReference>
<keyword evidence="3" id="KW-0963">Cytoplasm</keyword>
<evidence type="ECO:0000313" key="9">
    <source>
        <dbReference type="RefSeq" id="XP_005095845.1"/>
    </source>
</evidence>
<dbReference type="InterPro" id="IPR042360">
    <property type="entry name" value="AIMP2"/>
</dbReference>
<organism evidence="8 9">
    <name type="scientific">Aplysia californica</name>
    <name type="common">California sea hare</name>
    <dbReference type="NCBI Taxonomy" id="6500"/>
    <lineage>
        <taxon>Eukaryota</taxon>
        <taxon>Metazoa</taxon>
        <taxon>Spiralia</taxon>
        <taxon>Lophotrochozoa</taxon>
        <taxon>Mollusca</taxon>
        <taxon>Gastropoda</taxon>
        <taxon>Heterobranchia</taxon>
        <taxon>Euthyneura</taxon>
        <taxon>Tectipleura</taxon>
        <taxon>Aplysiida</taxon>
        <taxon>Aplysioidea</taxon>
        <taxon>Aplysiidae</taxon>
        <taxon>Aplysia</taxon>
    </lineage>
</organism>
<feature type="compositionally biased region" description="Polar residues" evidence="6">
    <location>
        <begin position="206"/>
        <end position="226"/>
    </location>
</feature>
<dbReference type="RefSeq" id="XP_005095845.1">
    <property type="nucleotide sequence ID" value="XM_005095788.3"/>
</dbReference>
<feature type="compositionally biased region" description="Low complexity" evidence="6">
    <location>
        <begin position="233"/>
        <end position="244"/>
    </location>
</feature>
<evidence type="ECO:0000313" key="11">
    <source>
        <dbReference type="RefSeq" id="XP_012936525.1"/>
    </source>
</evidence>
<keyword evidence="5" id="KW-0539">Nucleus</keyword>
<dbReference type="RefSeq" id="XP_005095846.1">
    <property type="nucleotide sequence ID" value="XM_005095789.3"/>
</dbReference>
<accession>A0ABM0JKH9</accession>
<evidence type="ECO:0000313" key="8">
    <source>
        <dbReference type="Proteomes" id="UP000694888"/>
    </source>
</evidence>
<gene>
    <name evidence="9 10 11" type="primary">LOC101857102</name>
</gene>
<evidence type="ECO:0000256" key="4">
    <source>
        <dbReference type="ARBA" id="ARBA00022917"/>
    </source>
</evidence>
<sequence length="517" mass="55485">MGNQVSRCAHSMRKLWRPCAGKRPEDEAMLNTCDSEPLDKPLCDTSVSGGCRDSRSRSCSRDGSHASLVRLHDKMERVDCRITSATNVSSGTTTSTPKCGRFRFCSSGNNKNHHQNHHVNPGYRSLTSCCDADDYEDEGNGGGDCGTTRSASSAAGKRRVDRESQTSFAAGTCASDGDVSRSTAAREPCVLSKEYIVKTYSIQNATPSPASQSKFPSSGHTTTSQQQEKRSETSQSETQGSSSGNSPLATLERRQEDVLKRLEQLRSSVSKLKQQYNVQDEPPKTATTVAATTTTPLGASSTVASPLEQGQVMLDLVISADPSSVPLSLLVLCGQLCERYAVLKATYVHSSVSDSVPDNLRGLLSSNGGLKRSDAQVAITLVWKKVVNGPQLMVDPTKQTTIMGEVNIARYITRLLQPAVDSEDVVKATQVDELLDLAQLQLVSGNAKEKAAAVRTLNANLGKQDWLTGASPSLADIVLWSVLQQTGQASSPPANVKKWLALCQKHSLFQSAVAFVS</sequence>
<comment type="subcellular location">
    <subcellularLocation>
        <location evidence="2">Cytoplasm</location>
        <location evidence="2">Cytosol</location>
    </subcellularLocation>
    <subcellularLocation>
        <location evidence="1">Nucleus</location>
    </subcellularLocation>
</comment>
<dbReference type="PANTHER" id="PTHR13438">
    <property type="entry name" value="AMINOACYL TRNA SYNTHASE COMPLEX-INTERACTING MULTIFUNCTIONAL PROTEIN"/>
    <property type="match status" value="1"/>
</dbReference>
<dbReference type="Pfam" id="PF18569">
    <property type="entry name" value="Thioredoxin_16"/>
    <property type="match status" value="1"/>
</dbReference>
<evidence type="ECO:0000256" key="3">
    <source>
        <dbReference type="ARBA" id="ARBA00022490"/>
    </source>
</evidence>
<name>A0ABM0JKH9_APLCA</name>
<dbReference type="InterPro" id="IPR041503">
    <property type="entry name" value="AIMP2_thioredoxin"/>
</dbReference>
<protein>
    <submittedName>
        <fullName evidence="9 10">Aminoacyl tRNA synthase complex-interacting multifunctional protein 2</fullName>
    </submittedName>
</protein>
<dbReference type="Proteomes" id="UP000694888">
    <property type="component" value="Unplaced"/>
</dbReference>
<dbReference type="PANTHER" id="PTHR13438:SF2">
    <property type="entry name" value="AMINOACYL TRNA SYNTHASE COMPLEX-INTERACTING MULTIFUNCTIONAL PROTEIN 2"/>
    <property type="match status" value="1"/>
</dbReference>
<evidence type="ECO:0000256" key="2">
    <source>
        <dbReference type="ARBA" id="ARBA00004514"/>
    </source>
</evidence>
<evidence type="ECO:0000256" key="5">
    <source>
        <dbReference type="ARBA" id="ARBA00023242"/>
    </source>
</evidence>
<dbReference type="GeneID" id="101857102"/>
<evidence type="ECO:0000259" key="7">
    <source>
        <dbReference type="Pfam" id="PF18569"/>
    </source>
</evidence>